<evidence type="ECO:0000256" key="4">
    <source>
        <dbReference type="ARBA" id="ARBA00022807"/>
    </source>
</evidence>
<reference evidence="7 8" key="1">
    <citation type="submission" date="2019-10" db="EMBL/GenBank/DDBJ databases">
        <authorList>
            <person name="Palmer J.M."/>
        </authorList>
    </citation>
    <scope>NUCLEOTIDE SEQUENCE [LARGE SCALE GENOMIC DNA]</scope>
    <source>
        <strain evidence="7 8">TWF696</strain>
    </source>
</reference>
<dbReference type="GO" id="GO:0016929">
    <property type="term" value="F:deSUMOylase activity"/>
    <property type="evidence" value="ECO:0007669"/>
    <property type="project" value="TreeGrafter"/>
</dbReference>
<accession>A0AAV9V1Y1</accession>
<feature type="compositionally biased region" description="Low complexity" evidence="5">
    <location>
        <begin position="281"/>
        <end position="301"/>
    </location>
</feature>
<evidence type="ECO:0000313" key="8">
    <source>
        <dbReference type="Proteomes" id="UP001375240"/>
    </source>
</evidence>
<keyword evidence="4" id="KW-0788">Thiol protease</keyword>
<keyword evidence="8" id="KW-1185">Reference proteome</keyword>
<feature type="domain" description="Ubiquitin-like protease family profile" evidence="6">
    <location>
        <begin position="414"/>
        <end position="577"/>
    </location>
</feature>
<organism evidence="7 8">
    <name type="scientific">Orbilia brochopaga</name>
    <dbReference type="NCBI Taxonomy" id="3140254"/>
    <lineage>
        <taxon>Eukaryota</taxon>
        <taxon>Fungi</taxon>
        <taxon>Dikarya</taxon>
        <taxon>Ascomycota</taxon>
        <taxon>Pezizomycotina</taxon>
        <taxon>Orbiliomycetes</taxon>
        <taxon>Orbiliales</taxon>
        <taxon>Orbiliaceae</taxon>
        <taxon>Orbilia</taxon>
    </lineage>
</organism>
<name>A0AAV9V1Y1_9PEZI</name>
<keyword evidence="2 7" id="KW-0645">Protease</keyword>
<dbReference type="GO" id="GO:0016926">
    <property type="term" value="P:protein desumoylation"/>
    <property type="evidence" value="ECO:0007669"/>
    <property type="project" value="TreeGrafter"/>
</dbReference>
<feature type="region of interest" description="Disordered" evidence="5">
    <location>
        <begin position="54"/>
        <end position="166"/>
    </location>
</feature>
<feature type="region of interest" description="Disordered" evidence="5">
    <location>
        <begin position="1"/>
        <end position="37"/>
    </location>
</feature>
<evidence type="ECO:0000256" key="3">
    <source>
        <dbReference type="ARBA" id="ARBA00022801"/>
    </source>
</evidence>
<dbReference type="Pfam" id="PF02902">
    <property type="entry name" value="Peptidase_C48"/>
    <property type="match status" value="1"/>
</dbReference>
<dbReference type="PANTHER" id="PTHR12606">
    <property type="entry name" value="SENTRIN/SUMO-SPECIFIC PROTEASE"/>
    <property type="match status" value="1"/>
</dbReference>
<protein>
    <submittedName>
        <fullName evidence="7">Smt3-specific protease</fullName>
    </submittedName>
</protein>
<dbReference type="PANTHER" id="PTHR12606:SF141">
    <property type="entry name" value="GH15225P-RELATED"/>
    <property type="match status" value="1"/>
</dbReference>
<feature type="compositionally biased region" description="Low complexity" evidence="5">
    <location>
        <begin position="224"/>
        <end position="246"/>
    </location>
</feature>
<dbReference type="SUPFAM" id="SSF54001">
    <property type="entry name" value="Cysteine proteinases"/>
    <property type="match status" value="1"/>
</dbReference>
<dbReference type="GO" id="GO:0006508">
    <property type="term" value="P:proteolysis"/>
    <property type="evidence" value="ECO:0007669"/>
    <property type="project" value="UniProtKB-KW"/>
</dbReference>
<dbReference type="InterPro" id="IPR003653">
    <property type="entry name" value="Peptidase_C48_C"/>
</dbReference>
<dbReference type="InterPro" id="IPR038765">
    <property type="entry name" value="Papain-like_cys_pep_sf"/>
</dbReference>
<dbReference type="PROSITE" id="PS50600">
    <property type="entry name" value="ULP_PROTEASE"/>
    <property type="match status" value="1"/>
</dbReference>
<dbReference type="EMBL" id="JAVHNQ010000003">
    <property type="protein sequence ID" value="KAK6352764.1"/>
    <property type="molecule type" value="Genomic_DNA"/>
</dbReference>
<evidence type="ECO:0000256" key="5">
    <source>
        <dbReference type="SAM" id="MobiDB-lite"/>
    </source>
</evidence>
<evidence type="ECO:0000313" key="7">
    <source>
        <dbReference type="EMBL" id="KAK6352764.1"/>
    </source>
</evidence>
<feature type="compositionally biased region" description="Polar residues" evidence="5">
    <location>
        <begin position="138"/>
        <end position="148"/>
    </location>
</feature>
<keyword evidence="3" id="KW-0378">Hydrolase</keyword>
<feature type="region of interest" description="Disordered" evidence="5">
    <location>
        <begin position="196"/>
        <end position="302"/>
    </location>
</feature>
<feature type="compositionally biased region" description="Polar residues" evidence="5">
    <location>
        <begin position="196"/>
        <end position="219"/>
    </location>
</feature>
<dbReference type="GO" id="GO:0005634">
    <property type="term" value="C:nucleus"/>
    <property type="evidence" value="ECO:0007669"/>
    <property type="project" value="TreeGrafter"/>
</dbReference>
<dbReference type="Gene3D" id="3.40.395.10">
    <property type="entry name" value="Adenoviral Proteinase, Chain A"/>
    <property type="match status" value="1"/>
</dbReference>
<comment type="caution">
    <text evidence="7">The sequence shown here is derived from an EMBL/GenBank/DDBJ whole genome shotgun (WGS) entry which is preliminary data.</text>
</comment>
<evidence type="ECO:0000259" key="6">
    <source>
        <dbReference type="PROSITE" id="PS50600"/>
    </source>
</evidence>
<sequence>MSANATATTRTTASIVAHGPPTTHDEQQQQQQQQDSVGVMASLFKNLWSSIVDKVFGDGGDGESADRTVDRDDVTEERQEIGYKSTFEGNSRKRRRPSPADGRDSPPPPLRTTTTTSKHIQLPCDPPSSGQSNRSSSDRPTPSTNVTDPQGDIAKGGSILEYTESKWRERSETPIFGTARSGPVLDGSQQLKRSLARRNQATQSQGNSLFRFSVSSSQDRVNKRSSTPSSMRSSRARRSSMTAWRTRATEDPSFQYFPDPSQYSPPSELLPRQSVLRKSTGASSFRASGFRSSTAATPSRSSRLEAELESSFKKRASPVVKPWLMQKDPGALVHDAESLAILIKQLQENHVEGFEMYSQVQDRQKKVAEQIREMQAPKPKAEVLRDISEDSLAELHRFLSNRNQNHEARLIGGCPITPRNLKTLSGSQWLNDEVINAYIHLIKERANVDGRTHLILLNSMFVTTLKDHGYARVSRWAKRAGAGGDKILQLDGVIVPIHRNYHWTLAFINVAKRRFEYYDSLAGHWDPISLLREFMRKEVGSGYVDEEWTDHYPGDKTPQQGNGVDCGVFLCKTAEVICRDGMLSFSQKDIPKIRRMMQVELLQADLAAV</sequence>
<comment type="similarity">
    <text evidence="1">Belongs to the peptidase C48 family.</text>
</comment>
<evidence type="ECO:0000256" key="2">
    <source>
        <dbReference type="ARBA" id="ARBA00022670"/>
    </source>
</evidence>
<dbReference type="AlphaFoldDB" id="A0AAV9V1Y1"/>
<dbReference type="Proteomes" id="UP001375240">
    <property type="component" value="Unassembled WGS sequence"/>
</dbReference>
<gene>
    <name evidence="7" type="primary">ULP1</name>
    <name evidence="7" type="ORF">TWF696_004766</name>
</gene>
<evidence type="ECO:0000256" key="1">
    <source>
        <dbReference type="ARBA" id="ARBA00005234"/>
    </source>
</evidence>
<feature type="compositionally biased region" description="Basic and acidic residues" evidence="5">
    <location>
        <begin position="64"/>
        <end position="81"/>
    </location>
</feature>
<feature type="compositionally biased region" description="Low complexity" evidence="5">
    <location>
        <begin position="1"/>
        <end position="13"/>
    </location>
</feature>
<proteinExistence type="inferred from homology"/>